<dbReference type="STRING" id="399550.Smar_0009"/>
<evidence type="ECO:0000313" key="3">
    <source>
        <dbReference type="EMBL" id="ABN69123.1"/>
    </source>
</evidence>
<reference evidence="3 4" key="2">
    <citation type="journal article" date="2009" name="Stand. Genomic Sci.">
        <title>Complete genome sequence of Staphylothermus marinus Stetter and Fiala 1986 type strain F1.</title>
        <authorList>
            <person name="Anderson I.J."/>
            <person name="Sun H."/>
            <person name="Lapidus A."/>
            <person name="Copeland A."/>
            <person name="Glavina Del Rio T."/>
            <person name="Tice H."/>
            <person name="Dalin E."/>
            <person name="Lucas S."/>
            <person name="Barry K."/>
            <person name="Land M."/>
            <person name="Richardson P."/>
            <person name="Huber H."/>
            <person name="Kyrpides N.C."/>
        </authorList>
    </citation>
    <scope>NUCLEOTIDE SEQUENCE [LARGE SCALE GENOMIC DNA]</scope>
    <source>
        <strain evidence="4">ATCC 43588 / DSM 3639 / JCM 9404 / F1</strain>
    </source>
</reference>
<dbReference type="Proteomes" id="UP000000254">
    <property type="component" value="Chromosome"/>
</dbReference>
<evidence type="ECO:0000313" key="4">
    <source>
        <dbReference type="Proteomes" id="UP000000254"/>
    </source>
</evidence>
<dbReference type="eggNOG" id="arCOG05745">
    <property type="taxonomic scope" value="Archaea"/>
</dbReference>
<dbReference type="HOGENOM" id="CLU_172457_1_0_2"/>
<proteinExistence type="predicted"/>
<reference evidence="4" key="1">
    <citation type="journal article" date="2009" name="BMC Genomics">
        <title>The complete genome sequence of Staphylothermus marinus reveals differences in sulfur metabolism among heterotrophic Crenarchaeota.</title>
        <authorList>
            <person name="Anderson I.J."/>
            <person name="Dharmarajan L."/>
            <person name="Rodriguez J."/>
            <person name="Hooper S."/>
            <person name="Porat I."/>
            <person name="Ulrich L.E."/>
            <person name="Elkins J.G."/>
            <person name="Mavromatis K."/>
            <person name="Sun H."/>
            <person name="Land M."/>
            <person name="Lapidus A."/>
            <person name="Lucas S."/>
            <person name="Barry K."/>
            <person name="Huber H."/>
            <person name="Zhulin I.B."/>
            <person name="Whitman W.B."/>
            <person name="Mukhopadhyay B."/>
            <person name="Woese C."/>
            <person name="Bristow J."/>
            <person name="Kyrpides N."/>
        </authorList>
    </citation>
    <scope>NUCLEOTIDE SEQUENCE [LARGE SCALE GENOMIC DNA]</scope>
    <source>
        <strain evidence="4">ATCC 43588 / DSM 3639 / JCM 9404 / F1</strain>
    </source>
</reference>
<feature type="domain" description="SoxA A3" evidence="2">
    <location>
        <begin position="6"/>
        <end position="78"/>
    </location>
</feature>
<evidence type="ECO:0000259" key="2">
    <source>
        <dbReference type="Pfam" id="PF17806"/>
    </source>
</evidence>
<dbReference type="EMBL" id="CP000575">
    <property type="protein sequence ID" value="ABN69123.1"/>
    <property type="molecule type" value="Genomic_DNA"/>
</dbReference>
<dbReference type="InterPro" id="IPR041117">
    <property type="entry name" value="SoxA_A3"/>
</dbReference>
<name>A3DKG3_STAMF</name>
<dbReference type="CDD" id="cd19946">
    <property type="entry name" value="GlpA-like_Fer2_BFD-like"/>
    <property type="match status" value="1"/>
</dbReference>
<sequence length="88" mass="10241">MIVCRCENVSLANIEEAIDKGYTDLESLKRYLRIGMGPCQGRYCLVLTAKILARKTGKKFEELFMPMNRPPLTPIEFKFFMNKSFTKR</sequence>
<evidence type="ECO:0000256" key="1">
    <source>
        <dbReference type="ARBA" id="ARBA00023002"/>
    </source>
</evidence>
<dbReference type="AlphaFoldDB" id="A3DKG3"/>
<dbReference type="Pfam" id="PF17806">
    <property type="entry name" value="SO_alpha_A3"/>
    <property type="match status" value="1"/>
</dbReference>
<protein>
    <submittedName>
        <fullName evidence="3">BFD domain protein (2Fe-2S)-binding domain protein</fullName>
    </submittedName>
</protein>
<dbReference type="PANTHER" id="PTHR42949:SF3">
    <property type="entry name" value="ANAEROBIC GLYCEROL-3-PHOSPHATE DEHYDROGENASE SUBUNIT B"/>
    <property type="match status" value="1"/>
</dbReference>
<keyword evidence="1" id="KW-0560">Oxidoreductase</keyword>
<dbReference type="InterPro" id="IPR051691">
    <property type="entry name" value="Metab_Enz_Cyan_OpOx_G3PDH"/>
</dbReference>
<accession>A3DKG3</accession>
<organism evidence="3 4">
    <name type="scientific">Staphylothermus marinus (strain ATCC 43588 / DSM 3639 / JCM 9404 / F1)</name>
    <dbReference type="NCBI Taxonomy" id="399550"/>
    <lineage>
        <taxon>Archaea</taxon>
        <taxon>Thermoproteota</taxon>
        <taxon>Thermoprotei</taxon>
        <taxon>Desulfurococcales</taxon>
        <taxon>Desulfurococcaceae</taxon>
        <taxon>Staphylothermus</taxon>
    </lineage>
</organism>
<keyword evidence="4" id="KW-1185">Reference proteome</keyword>
<dbReference type="PANTHER" id="PTHR42949">
    <property type="entry name" value="ANAEROBIC GLYCEROL-3-PHOSPHATE DEHYDROGENASE SUBUNIT B"/>
    <property type="match status" value="1"/>
</dbReference>
<dbReference type="Gene3D" id="1.10.10.1100">
    <property type="entry name" value="BFD-like [2Fe-2S]-binding domain"/>
    <property type="match status" value="1"/>
</dbReference>
<dbReference type="InterPro" id="IPR041854">
    <property type="entry name" value="BFD-like_2Fe2S-bd_dom_sf"/>
</dbReference>
<dbReference type="GO" id="GO:0016491">
    <property type="term" value="F:oxidoreductase activity"/>
    <property type="evidence" value="ECO:0007669"/>
    <property type="project" value="UniProtKB-KW"/>
</dbReference>
<gene>
    <name evidence="3" type="ordered locus">Smar_0009</name>
</gene>
<dbReference type="KEGG" id="smr:Smar_0009"/>